<organism evidence="4 5">
    <name type="scientific">Yarrowia lipolytica</name>
    <name type="common">Candida lipolytica</name>
    <dbReference type="NCBI Taxonomy" id="4952"/>
    <lineage>
        <taxon>Eukaryota</taxon>
        <taxon>Fungi</taxon>
        <taxon>Dikarya</taxon>
        <taxon>Ascomycota</taxon>
        <taxon>Saccharomycotina</taxon>
        <taxon>Dipodascomycetes</taxon>
        <taxon>Dipodascales</taxon>
        <taxon>Dipodascales incertae sedis</taxon>
        <taxon>Yarrowia</taxon>
    </lineage>
</organism>
<dbReference type="PROSITE" id="PS51501">
    <property type="entry name" value="ZF_DNL"/>
    <property type="match status" value="1"/>
</dbReference>
<dbReference type="InterPro" id="IPR024158">
    <property type="entry name" value="Mt_import_TIM15"/>
</dbReference>
<keyword evidence="1" id="KW-0479">Metal-binding</keyword>
<name>A0A371CG37_YARLL</name>
<proteinExistence type="predicted"/>
<evidence type="ECO:0000256" key="2">
    <source>
        <dbReference type="ARBA" id="ARBA00022771"/>
    </source>
</evidence>
<dbReference type="Proteomes" id="UP000256601">
    <property type="component" value="Unassembled WGS sequence"/>
</dbReference>
<evidence type="ECO:0000256" key="1">
    <source>
        <dbReference type="ARBA" id="ARBA00022723"/>
    </source>
</evidence>
<dbReference type="GO" id="GO:0030150">
    <property type="term" value="P:protein import into mitochondrial matrix"/>
    <property type="evidence" value="ECO:0007669"/>
    <property type="project" value="TreeGrafter"/>
</dbReference>
<evidence type="ECO:0000256" key="3">
    <source>
        <dbReference type="ARBA" id="ARBA00022833"/>
    </source>
</evidence>
<dbReference type="GO" id="GO:0006457">
    <property type="term" value="P:protein folding"/>
    <property type="evidence" value="ECO:0007669"/>
    <property type="project" value="TreeGrafter"/>
</dbReference>
<keyword evidence="2" id="KW-0863">Zinc-finger</keyword>
<dbReference type="GO" id="GO:0050821">
    <property type="term" value="P:protein stabilization"/>
    <property type="evidence" value="ECO:0007669"/>
    <property type="project" value="TreeGrafter"/>
</dbReference>
<dbReference type="GO" id="GO:0051087">
    <property type="term" value="F:protein-folding chaperone binding"/>
    <property type="evidence" value="ECO:0007669"/>
    <property type="project" value="TreeGrafter"/>
</dbReference>
<reference evidence="4 5" key="1">
    <citation type="submission" date="2018-07" db="EMBL/GenBank/DDBJ databases">
        <title>Draft Genome Assemblies for Five Robust Yarrowia lipolytica Strains Exhibiting High Lipid Production and Pentose Sugar Utilization and Sugar Alcohol Secretion from Undetoxified Lignocellulosic Biomass Hydrolysates.</title>
        <authorList>
            <consortium name="DOE Joint Genome Institute"/>
            <person name="Walker C."/>
            <person name="Ryu S."/>
            <person name="Na H."/>
            <person name="Zane M."/>
            <person name="LaButti K."/>
            <person name="Lipzen A."/>
            <person name="Haridas S."/>
            <person name="Barry K."/>
            <person name="Grigoriev I.V."/>
            <person name="Quarterman J."/>
            <person name="Slininger P."/>
            <person name="Dien B."/>
            <person name="Trinh C.T."/>
        </authorList>
    </citation>
    <scope>NUCLEOTIDE SEQUENCE [LARGE SCALE GENOMIC DNA]</scope>
    <source>
        <strain evidence="4 5">YB392</strain>
    </source>
</reference>
<dbReference type="GO" id="GO:0008270">
    <property type="term" value="F:zinc ion binding"/>
    <property type="evidence" value="ECO:0007669"/>
    <property type="project" value="UniProtKB-KW"/>
</dbReference>
<dbReference type="GO" id="GO:0005739">
    <property type="term" value="C:mitochondrion"/>
    <property type="evidence" value="ECO:0007669"/>
    <property type="project" value="TreeGrafter"/>
</dbReference>
<dbReference type="InterPro" id="IPR007853">
    <property type="entry name" value="Znf_DNL-typ"/>
</dbReference>
<protein>
    <submittedName>
        <fullName evidence="4">DNL zinc finger-domain-containing protein</fullName>
    </submittedName>
</protein>
<dbReference type="VEuPathDB" id="FungiDB:YALI1_F05936g"/>
<dbReference type="OrthoDB" id="512667at2759"/>
<dbReference type="AlphaFoldDB" id="A0A371CG37"/>
<accession>A0A371CG37</accession>
<gene>
    <name evidence="4" type="ORF">B0I71DRAFT_126274</name>
</gene>
<evidence type="ECO:0000313" key="5">
    <source>
        <dbReference type="Proteomes" id="UP000256601"/>
    </source>
</evidence>
<dbReference type="VEuPathDB" id="FungiDB:YALI0_F03949g"/>
<sequence>MIRNVARMTFPRGFGRGIPRWGFASGPVAPVTAQIQPMAARFPFSTASTVFHQHGDGCGCPSHKVPTVNETGAKDAQDAKDAEPAGEVTPMYQISFTCKRCDTPSSHKMSHQAYHGGTVLVQCPGCKNRHLIADHLKIFSDEPVTIEDIMAKNGEKVTIKQREFRFNQDGGDLEWVKE</sequence>
<evidence type="ECO:0000313" key="4">
    <source>
        <dbReference type="EMBL" id="RDW29261.1"/>
    </source>
</evidence>
<dbReference type="Pfam" id="PF05180">
    <property type="entry name" value="zf-DNL"/>
    <property type="match status" value="1"/>
</dbReference>
<dbReference type="EMBL" id="KZ857324">
    <property type="protein sequence ID" value="RDW29261.1"/>
    <property type="molecule type" value="Genomic_DNA"/>
</dbReference>
<dbReference type="PANTHER" id="PTHR20922">
    <property type="entry name" value="DNL-TYPE ZINC FINGER PROTEIN"/>
    <property type="match status" value="1"/>
</dbReference>
<keyword evidence="3" id="KW-0862">Zinc</keyword>
<dbReference type="PANTHER" id="PTHR20922:SF13">
    <property type="entry name" value="DNL-TYPE ZINC FINGER PROTEIN"/>
    <property type="match status" value="1"/>
</dbReference>